<dbReference type="GO" id="GO:0003676">
    <property type="term" value="F:nucleic acid binding"/>
    <property type="evidence" value="ECO:0007669"/>
    <property type="project" value="InterPro"/>
</dbReference>
<evidence type="ECO:0000313" key="3">
    <source>
        <dbReference type="EMBL" id="KGE17610.1"/>
    </source>
</evidence>
<dbReference type="OrthoDB" id="9802516at2"/>
<reference evidence="3 4" key="1">
    <citation type="submission" date="2014-08" db="EMBL/GenBank/DDBJ databases">
        <authorList>
            <person name="den Bakker H.C."/>
        </authorList>
    </citation>
    <scope>NUCLEOTIDE SEQUENCE [LARGE SCALE GENOMIC DNA]</scope>
    <source>
        <strain evidence="3 4">DSM 18334</strain>
    </source>
</reference>
<dbReference type="Pfam" id="PF02021">
    <property type="entry name" value="UPF0102"/>
    <property type="match status" value="1"/>
</dbReference>
<keyword evidence="4" id="KW-1185">Reference proteome</keyword>
<proteinExistence type="inferred from homology"/>
<dbReference type="STRING" id="268407.PWYN_23805"/>
<organism evidence="3 4">
    <name type="scientific">Paenibacillus wynnii</name>
    <dbReference type="NCBI Taxonomy" id="268407"/>
    <lineage>
        <taxon>Bacteria</taxon>
        <taxon>Bacillati</taxon>
        <taxon>Bacillota</taxon>
        <taxon>Bacilli</taxon>
        <taxon>Bacillales</taxon>
        <taxon>Paenibacillaceae</taxon>
        <taxon>Paenibacillus</taxon>
    </lineage>
</organism>
<dbReference type="SUPFAM" id="SSF52980">
    <property type="entry name" value="Restriction endonuclease-like"/>
    <property type="match status" value="1"/>
</dbReference>
<sequence>MNNLTPGAKYNRKQKGFAAEEAAAQYLSSLGYEIIERNWRCRSGEIDIIAWERGRLTFVEVRSRSNRTLQGSPEESVNVRKIQQVRSVAEVYLYMKRHPEGPLSFDVISVILNSDLSVASLYHIKEAF</sequence>
<name>A0A098M4Y5_9BACL</name>
<dbReference type="PANTHER" id="PTHR34039:SF1">
    <property type="entry name" value="UPF0102 PROTEIN YRAN"/>
    <property type="match status" value="1"/>
</dbReference>
<keyword evidence="3" id="KW-0255">Endonuclease</keyword>
<evidence type="ECO:0000313" key="4">
    <source>
        <dbReference type="Proteomes" id="UP000029734"/>
    </source>
</evidence>
<protein>
    <recommendedName>
        <fullName evidence="2">UPF0102 protein PWYN_23805</fullName>
    </recommendedName>
</protein>
<dbReference type="GO" id="GO:0004519">
    <property type="term" value="F:endonuclease activity"/>
    <property type="evidence" value="ECO:0007669"/>
    <property type="project" value="UniProtKB-KW"/>
</dbReference>
<evidence type="ECO:0000256" key="1">
    <source>
        <dbReference type="ARBA" id="ARBA00006738"/>
    </source>
</evidence>
<dbReference type="CDD" id="cd20736">
    <property type="entry name" value="PoNe_Nuclease"/>
    <property type="match status" value="1"/>
</dbReference>
<keyword evidence="3" id="KW-0540">Nuclease</keyword>
<dbReference type="HAMAP" id="MF_00048">
    <property type="entry name" value="UPF0102"/>
    <property type="match status" value="1"/>
</dbReference>
<keyword evidence="3" id="KW-0378">Hydrolase</keyword>
<dbReference type="InterPro" id="IPR011856">
    <property type="entry name" value="tRNA_endonuc-like_dom_sf"/>
</dbReference>
<dbReference type="NCBIfam" id="NF009150">
    <property type="entry name" value="PRK12497.1-3"/>
    <property type="match status" value="1"/>
</dbReference>
<dbReference type="EMBL" id="JQCR01000003">
    <property type="protein sequence ID" value="KGE17610.1"/>
    <property type="molecule type" value="Genomic_DNA"/>
</dbReference>
<comment type="caution">
    <text evidence="3">The sequence shown here is derived from an EMBL/GenBank/DDBJ whole genome shotgun (WGS) entry which is preliminary data.</text>
</comment>
<dbReference type="InterPro" id="IPR011335">
    <property type="entry name" value="Restrct_endonuc-II-like"/>
</dbReference>
<comment type="similarity">
    <text evidence="1 2">Belongs to the UPF0102 family.</text>
</comment>
<dbReference type="PANTHER" id="PTHR34039">
    <property type="entry name" value="UPF0102 PROTEIN YRAN"/>
    <property type="match status" value="1"/>
</dbReference>
<dbReference type="RefSeq" id="WP_036656687.1">
    <property type="nucleotide sequence ID" value="NZ_JQCR01000003.1"/>
</dbReference>
<dbReference type="Proteomes" id="UP000029734">
    <property type="component" value="Unassembled WGS sequence"/>
</dbReference>
<evidence type="ECO:0000256" key="2">
    <source>
        <dbReference type="HAMAP-Rule" id="MF_00048"/>
    </source>
</evidence>
<dbReference type="Gene3D" id="3.40.1350.10">
    <property type="match status" value="1"/>
</dbReference>
<reference evidence="3 4" key="2">
    <citation type="submission" date="2014-10" db="EMBL/GenBank/DDBJ databases">
        <title>Comparative genomics of the Paenibacillus odorifer group.</title>
        <authorList>
            <person name="Tsai Y.-C."/>
            <person name="Martin N."/>
            <person name="Korlach J."/>
            <person name="Wiedmann M."/>
        </authorList>
    </citation>
    <scope>NUCLEOTIDE SEQUENCE [LARGE SCALE GENOMIC DNA]</scope>
    <source>
        <strain evidence="3 4">DSM 18334</strain>
    </source>
</reference>
<gene>
    <name evidence="3" type="ORF">PWYN_23805</name>
</gene>
<dbReference type="eggNOG" id="COG0792">
    <property type="taxonomic scope" value="Bacteria"/>
</dbReference>
<accession>A0A098M4Y5</accession>
<dbReference type="InterPro" id="IPR003509">
    <property type="entry name" value="UPF0102_YraN-like"/>
</dbReference>
<dbReference type="AlphaFoldDB" id="A0A098M4Y5"/>